<dbReference type="InterPro" id="IPR027474">
    <property type="entry name" value="L-asparaginase_N"/>
</dbReference>
<dbReference type="InterPro" id="IPR006034">
    <property type="entry name" value="Asparaginase/glutaminase-like"/>
</dbReference>
<dbReference type="CDD" id="cd08964">
    <property type="entry name" value="L-asparaginase_II"/>
    <property type="match status" value="1"/>
</dbReference>
<dbReference type="InterPro" id="IPR027473">
    <property type="entry name" value="L-asparaginase_C"/>
</dbReference>
<evidence type="ECO:0000256" key="1">
    <source>
        <dbReference type="ARBA" id="ARBA00010518"/>
    </source>
</evidence>
<dbReference type="Proteomes" id="UP001603978">
    <property type="component" value="Unassembled WGS sequence"/>
</dbReference>
<comment type="similarity">
    <text evidence="1">Belongs to the asparaginase 1 family.</text>
</comment>
<organism evidence="5 6">
    <name type="scientific">Nonomuraea marmarensis</name>
    <dbReference type="NCBI Taxonomy" id="3351344"/>
    <lineage>
        <taxon>Bacteria</taxon>
        <taxon>Bacillati</taxon>
        <taxon>Actinomycetota</taxon>
        <taxon>Actinomycetes</taxon>
        <taxon>Streptosporangiales</taxon>
        <taxon>Streptosporangiaceae</taxon>
        <taxon>Nonomuraea</taxon>
    </lineage>
</organism>
<reference evidence="5 6" key="1">
    <citation type="submission" date="2024-10" db="EMBL/GenBank/DDBJ databases">
        <authorList>
            <person name="Topkara A.R."/>
            <person name="Saygin H."/>
        </authorList>
    </citation>
    <scope>NUCLEOTIDE SEQUENCE [LARGE SCALE GENOMIC DNA]</scope>
    <source>
        <strain evidence="5 6">M3C6</strain>
    </source>
</reference>
<evidence type="ECO:0000259" key="4">
    <source>
        <dbReference type="Pfam" id="PF17763"/>
    </source>
</evidence>
<dbReference type="PROSITE" id="PS51732">
    <property type="entry name" value="ASN_GLN_ASE_3"/>
    <property type="match status" value="1"/>
</dbReference>
<evidence type="ECO:0000256" key="2">
    <source>
        <dbReference type="ARBA" id="ARBA00022801"/>
    </source>
</evidence>
<dbReference type="InterPro" id="IPR037152">
    <property type="entry name" value="L-asparaginase_N_sf"/>
</dbReference>
<dbReference type="SMART" id="SM00870">
    <property type="entry name" value="Asparaginase"/>
    <property type="match status" value="1"/>
</dbReference>
<accession>A0ABW7AVY9</accession>
<feature type="domain" description="Asparaginase/glutaminase C-terminal" evidence="4">
    <location>
        <begin position="217"/>
        <end position="331"/>
    </location>
</feature>
<dbReference type="InterPro" id="IPR036152">
    <property type="entry name" value="Asp/glu_Ase-like_sf"/>
</dbReference>
<evidence type="ECO:0000313" key="5">
    <source>
        <dbReference type="EMBL" id="MFG1710400.1"/>
    </source>
</evidence>
<dbReference type="Pfam" id="PF17763">
    <property type="entry name" value="Asparaginase_C"/>
    <property type="match status" value="1"/>
</dbReference>
<proteinExistence type="inferred from homology"/>
<dbReference type="PRINTS" id="PR00139">
    <property type="entry name" value="ASNGLNASE"/>
</dbReference>
<dbReference type="PANTHER" id="PTHR11707:SF28">
    <property type="entry name" value="60 KDA LYSOPHOSPHOLIPASE"/>
    <property type="match status" value="1"/>
</dbReference>
<comment type="caution">
    <text evidence="5">The sequence shown here is derived from an EMBL/GenBank/DDBJ whole genome shotgun (WGS) entry which is preliminary data.</text>
</comment>
<dbReference type="InterPro" id="IPR004550">
    <property type="entry name" value="AsnASE_II"/>
</dbReference>
<dbReference type="InterPro" id="IPR040919">
    <property type="entry name" value="Asparaginase_C"/>
</dbReference>
<dbReference type="Pfam" id="PF00710">
    <property type="entry name" value="Asparaginase"/>
    <property type="match status" value="1"/>
</dbReference>
<dbReference type="Gene3D" id="3.40.50.40">
    <property type="match status" value="1"/>
</dbReference>
<dbReference type="SUPFAM" id="SSF53774">
    <property type="entry name" value="Glutaminase/Asparaginase"/>
    <property type="match status" value="1"/>
</dbReference>
<keyword evidence="2" id="KW-0378">Hydrolase</keyword>
<protein>
    <submittedName>
        <fullName evidence="5">Asparaginase</fullName>
    </submittedName>
</protein>
<evidence type="ECO:0000313" key="6">
    <source>
        <dbReference type="Proteomes" id="UP001603978"/>
    </source>
</evidence>
<dbReference type="PANTHER" id="PTHR11707">
    <property type="entry name" value="L-ASPARAGINASE"/>
    <property type="match status" value="1"/>
</dbReference>
<dbReference type="EMBL" id="JBICRM010000048">
    <property type="protein sequence ID" value="MFG1710400.1"/>
    <property type="molecule type" value="Genomic_DNA"/>
</dbReference>
<evidence type="ECO:0000259" key="3">
    <source>
        <dbReference type="Pfam" id="PF00710"/>
    </source>
</evidence>
<keyword evidence="6" id="KW-1185">Reference proteome</keyword>
<sequence>MTVQAGLPQVTVFSLGGTIASTNDSGGDAGGVTPRLGARELVDSVPQLREVAELETVAFRRTASGDLTLRDLVSLATEITKRFESGTAGVVVTQGTDTIEETSFALDLLVRGPRPVVVTGAMRNPTLAGPDGPANLLAAVQVAASPQAAGLGTLVVFGDEIHAARFVRKTHTSSPATFRSLTAGPLGWMVEGRPRIAFRAPELQGKPTAVGDEVPAVALLKLTIGDDSRLVEQVAALGYAGLVVEAFGGGHVPARVVPALEHLAGRLPVVLASRTGGGELLRETYGFPGSERDLLSRGLIPAGFLDGPKARILLSLLLATGAGPASVRDAFEQVNVSVTAHTAA</sequence>
<dbReference type="PIRSF" id="PIRSF001220">
    <property type="entry name" value="L-ASNase_gatD"/>
    <property type="match status" value="1"/>
</dbReference>
<dbReference type="RefSeq" id="WP_393176141.1">
    <property type="nucleotide sequence ID" value="NZ_JBICRM010000048.1"/>
</dbReference>
<dbReference type="Gene3D" id="3.40.50.1170">
    <property type="entry name" value="L-asparaginase, N-terminal domain"/>
    <property type="match status" value="1"/>
</dbReference>
<feature type="domain" description="L-asparaginase N-terminal" evidence="3">
    <location>
        <begin position="10"/>
        <end position="196"/>
    </location>
</feature>
<dbReference type="PIRSF" id="PIRSF500176">
    <property type="entry name" value="L_ASNase"/>
    <property type="match status" value="1"/>
</dbReference>
<dbReference type="SFLD" id="SFLDS00057">
    <property type="entry name" value="Glutaminase/Asparaginase"/>
    <property type="match status" value="1"/>
</dbReference>
<gene>
    <name evidence="5" type="ORF">ACFLIM_45250</name>
</gene>
<name>A0ABW7AVY9_9ACTN</name>